<sequence>MATAFGGNIGGGANGGLTSSAGRDRSFFLIMALVIAATVVSGFTLQFVAGRSSLASPWWVHVHGLTFMGWLLIYLAQNLLVWRGDVAAHRRLGRFAAFYVGWMVLVGLSVNTLSAINHRIPPVFEPNVFLVMDWMTVLTFAGLTWAGVRNRNRTDWHRRLMLCGAIIVMTPGVGRLLPLPLLGTWIIWTIWAVMLVYVSAAMIYDVATRGRVHPAYFWGFGTITLAIALIRPLAFTAPMLALTAKLMG</sequence>
<feature type="transmembrane region" description="Helical" evidence="1">
    <location>
        <begin position="128"/>
        <end position="148"/>
    </location>
</feature>
<feature type="transmembrane region" description="Helical" evidence="1">
    <location>
        <begin position="55"/>
        <end position="75"/>
    </location>
</feature>
<keyword evidence="3" id="KW-1185">Reference proteome</keyword>
<accession>A0ABU9XZI7</accession>
<name>A0ABU9XZI7_9SPHN</name>
<feature type="transmembrane region" description="Helical" evidence="1">
    <location>
        <begin position="160"/>
        <end position="179"/>
    </location>
</feature>
<dbReference type="EMBL" id="JBDIME010000003">
    <property type="protein sequence ID" value="MEN2788949.1"/>
    <property type="molecule type" value="Genomic_DNA"/>
</dbReference>
<feature type="transmembrane region" description="Helical" evidence="1">
    <location>
        <begin position="185"/>
        <end position="204"/>
    </location>
</feature>
<evidence type="ECO:0000313" key="3">
    <source>
        <dbReference type="Proteomes" id="UP001419910"/>
    </source>
</evidence>
<protein>
    <recommendedName>
        <fullName evidence="4">DUF2306 domain-containing protein</fullName>
    </recommendedName>
</protein>
<organism evidence="2 3">
    <name type="scientific">Sphingomonas oligophenolica</name>
    <dbReference type="NCBI Taxonomy" id="301154"/>
    <lineage>
        <taxon>Bacteria</taxon>
        <taxon>Pseudomonadati</taxon>
        <taxon>Pseudomonadota</taxon>
        <taxon>Alphaproteobacteria</taxon>
        <taxon>Sphingomonadales</taxon>
        <taxon>Sphingomonadaceae</taxon>
        <taxon>Sphingomonas</taxon>
    </lineage>
</organism>
<keyword evidence="1" id="KW-0472">Membrane</keyword>
<proteinExistence type="predicted"/>
<evidence type="ECO:0008006" key="4">
    <source>
        <dbReference type="Google" id="ProtNLM"/>
    </source>
</evidence>
<evidence type="ECO:0000256" key="1">
    <source>
        <dbReference type="SAM" id="Phobius"/>
    </source>
</evidence>
<gene>
    <name evidence="2" type="ORF">ABC974_04865</name>
</gene>
<reference evidence="2 3" key="1">
    <citation type="submission" date="2024-05" db="EMBL/GenBank/DDBJ databases">
        <authorList>
            <person name="Liu Q."/>
            <person name="Xin Y.-H."/>
        </authorList>
    </citation>
    <scope>NUCLEOTIDE SEQUENCE [LARGE SCALE GENOMIC DNA]</scope>
    <source>
        <strain evidence="2 3">CGMCC 1.10181</strain>
    </source>
</reference>
<comment type="caution">
    <text evidence="2">The sequence shown here is derived from an EMBL/GenBank/DDBJ whole genome shotgun (WGS) entry which is preliminary data.</text>
</comment>
<dbReference type="RefSeq" id="WP_343891609.1">
    <property type="nucleotide sequence ID" value="NZ_BAAAEH010000047.1"/>
</dbReference>
<keyword evidence="1" id="KW-1133">Transmembrane helix</keyword>
<keyword evidence="1" id="KW-0812">Transmembrane</keyword>
<evidence type="ECO:0000313" key="2">
    <source>
        <dbReference type="EMBL" id="MEN2788949.1"/>
    </source>
</evidence>
<dbReference type="Proteomes" id="UP001419910">
    <property type="component" value="Unassembled WGS sequence"/>
</dbReference>
<feature type="transmembrane region" description="Helical" evidence="1">
    <location>
        <begin position="216"/>
        <end position="241"/>
    </location>
</feature>
<feature type="transmembrane region" description="Helical" evidence="1">
    <location>
        <begin position="27"/>
        <end position="49"/>
    </location>
</feature>
<feature type="transmembrane region" description="Helical" evidence="1">
    <location>
        <begin position="96"/>
        <end position="116"/>
    </location>
</feature>